<sequence>MKKRSQRREKELLKSQMGLPLSPFFFLQSTTKQKGLRWGNCKMRKLKSIDVFLNEKEKSKERKRVVEITDGSPSISFFLSTEYWSGDRNLKLVRRPRLEAWTETAT</sequence>
<reference evidence="1" key="1">
    <citation type="submission" date="2020-03" db="EMBL/GenBank/DDBJ databases">
        <authorList>
            <person name="Zhang R."/>
        </authorList>
    </citation>
    <scope>NUCLEOTIDE SEQUENCE</scope>
</reference>
<organism evidence="1">
    <name type="scientific">Populus davidiana</name>
    <dbReference type="NCBI Taxonomy" id="266767"/>
    <lineage>
        <taxon>Eukaryota</taxon>
        <taxon>Viridiplantae</taxon>
        <taxon>Streptophyta</taxon>
        <taxon>Embryophyta</taxon>
        <taxon>Tracheophyta</taxon>
        <taxon>Spermatophyta</taxon>
        <taxon>Magnoliopsida</taxon>
        <taxon>eudicotyledons</taxon>
        <taxon>Gunneridae</taxon>
        <taxon>Pentapetalae</taxon>
        <taxon>rosids</taxon>
        <taxon>fabids</taxon>
        <taxon>Malpighiales</taxon>
        <taxon>Salicaceae</taxon>
        <taxon>Saliceae</taxon>
        <taxon>Populus</taxon>
    </lineage>
</organism>
<name>A0A6M2EH37_9ROSI</name>
<dbReference type="AlphaFoldDB" id="A0A6M2EH37"/>
<protein>
    <submittedName>
        <fullName evidence="1">Uncharacterized protein</fullName>
    </submittedName>
</protein>
<accession>A0A6M2EH37</accession>
<evidence type="ECO:0000313" key="1">
    <source>
        <dbReference type="EMBL" id="NUU83376.1"/>
    </source>
</evidence>
<proteinExistence type="predicted"/>
<dbReference type="EMBL" id="GILB01003043">
    <property type="protein sequence ID" value="NUU83376.1"/>
    <property type="molecule type" value="Transcribed_RNA"/>
</dbReference>